<evidence type="ECO:0000313" key="3">
    <source>
        <dbReference type="Proteomes" id="UP001058626"/>
    </source>
</evidence>
<sequence length="70" mass="7630">MLMNTENAMEPVNTKPGDKGHAHDSKQQPHSSHNAGNRNHPHPRVPPPGHKIARATKNTGRGWTLKKGLG</sequence>
<accession>A0A9N7QJ97</accession>
<dbReference type="EMBL" id="AP026367">
    <property type="protein sequence ID" value="BDN80738.1"/>
    <property type="molecule type" value="Genomic_DNA"/>
</dbReference>
<evidence type="ECO:0000256" key="1">
    <source>
        <dbReference type="SAM" id="MobiDB-lite"/>
    </source>
</evidence>
<feature type="compositionally biased region" description="Basic and acidic residues" evidence="1">
    <location>
        <begin position="16"/>
        <end position="27"/>
    </location>
</feature>
<dbReference type="AlphaFoldDB" id="A0A9N7QJ97"/>
<dbReference type="Proteomes" id="UP001058626">
    <property type="component" value="Chromosome"/>
</dbReference>
<evidence type="ECO:0000313" key="2">
    <source>
        <dbReference type="EMBL" id="BDN80738.1"/>
    </source>
</evidence>
<reference evidence="2" key="1">
    <citation type="submission" date="2022-06" db="EMBL/GenBank/DDBJ databases">
        <title>Complete genome sequence of Mycobacterium pseudoshottsii NJB1907-Z4.</title>
        <authorList>
            <person name="Komine T."/>
            <person name="Fukano H."/>
            <person name="Wada S."/>
        </authorList>
    </citation>
    <scope>NUCLEOTIDE SEQUENCE</scope>
    <source>
        <strain evidence="2">NJB1907-Z4</strain>
    </source>
</reference>
<gene>
    <name evidence="2" type="ORF">NJB1907Z4_C09530</name>
</gene>
<keyword evidence="3" id="KW-1185">Reference proteome</keyword>
<name>A0A9N7QJ97_9MYCO</name>
<proteinExistence type="predicted"/>
<organism evidence="2 3">
    <name type="scientific">Mycobacterium pseudoshottsii</name>
    <dbReference type="NCBI Taxonomy" id="265949"/>
    <lineage>
        <taxon>Bacteria</taxon>
        <taxon>Bacillati</taxon>
        <taxon>Actinomycetota</taxon>
        <taxon>Actinomycetes</taxon>
        <taxon>Mycobacteriales</taxon>
        <taxon>Mycobacteriaceae</taxon>
        <taxon>Mycobacterium</taxon>
        <taxon>Mycobacterium ulcerans group</taxon>
    </lineage>
</organism>
<protein>
    <submittedName>
        <fullName evidence="2">Uncharacterized protein</fullName>
    </submittedName>
</protein>
<feature type="region of interest" description="Disordered" evidence="1">
    <location>
        <begin position="1"/>
        <end position="70"/>
    </location>
</feature>